<name>A0A0J9T0H4_PLAV1</name>
<dbReference type="Pfam" id="PF05795">
    <property type="entry name" value="Plasmodium_Vir"/>
    <property type="match status" value="1"/>
</dbReference>
<evidence type="ECO:0000313" key="3">
    <source>
        <dbReference type="Proteomes" id="UP000053327"/>
    </source>
</evidence>
<dbReference type="InterPro" id="IPR008780">
    <property type="entry name" value="Plasmodium_Vir"/>
</dbReference>
<reference evidence="2 3" key="1">
    <citation type="submission" date="2011-08" db="EMBL/GenBank/DDBJ databases">
        <title>The Genome Sequence of Plasmodium vivax Brazil I.</title>
        <authorList>
            <consortium name="The Broad Institute Genome Sequencing Platform"/>
            <consortium name="The Broad Institute Genome Sequencing Center for Infectious Disease"/>
            <person name="Neafsey D."/>
            <person name="Carlton J."/>
            <person name="Barnwell J."/>
            <person name="Collins W."/>
            <person name="Escalante A."/>
            <person name="Mullikin J."/>
            <person name="Saul A."/>
            <person name="Guigo R."/>
            <person name="Camara F."/>
            <person name="Young S.K."/>
            <person name="Zeng Q."/>
            <person name="Gargeya S."/>
            <person name="Fitzgerald M."/>
            <person name="Haas B."/>
            <person name="Abouelleil A."/>
            <person name="Alvarado L."/>
            <person name="Arachchi H.M."/>
            <person name="Berlin A."/>
            <person name="Brown A."/>
            <person name="Chapman S.B."/>
            <person name="Chen Z."/>
            <person name="Dunbar C."/>
            <person name="Freedman E."/>
            <person name="Gearin G."/>
            <person name="Gellesch M."/>
            <person name="Goldberg J."/>
            <person name="Griggs A."/>
            <person name="Gujja S."/>
            <person name="Heiman D."/>
            <person name="Howarth C."/>
            <person name="Larson L."/>
            <person name="Lui A."/>
            <person name="MacDonald P.J.P."/>
            <person name="Montmayeur A."/>
            <person name="Murphy C."/>
            <person name="Neiman D."/>
            <person name="Pearson M."/>
            <person name="Priest M."/>
            <person name="Roberts A."/>
            <person name="Saif S."/>
            <person name="Shea T."/>
            <person name="Shenoy N."/>
            <person name="Sisk P."/>
            <person name="Stolte C."/>
            <person name="Sykes S."/>
            <person name="Wortman J."/>
            <person name="Nusbaum C."/>
            <person name="Birren B."/>
        </authorList>
    </citation>
    <scope>NUCLEOTIDE SEQUENCE [LARGE SCALE GENOMIC DNA]</scope>
    <source>
        <strain evidence="2 3">Brazil I</strain>
    </source>
</reference>
<feature type="transmembrane region" description="Helical" evidence="1">
    <location>
        <begin position="12"/>
        <end position="29"/>
    </location>
</feature>
<sequence>MKYSPVKDKENKYYLSTICMVLMMYLPPLEYKANKDTLVNFNNKRNQEKVDTCNYIVPKNTEGRSNIIEHFKLIKKYFKHYKNDETHNSSKWCSYINFWLNNELKIEDNKLGSKIFDLYQKFINCDNEIKGITKCKSSDIYYFEENTFDQVKKMYDLYDDYIYVDAFKTNTDNSTLCIYAQLCAEKFNSLIKTGLHRNNDNLSNALQDMKHQFEQNRLTFFKTCEPSIPELLPITIEQVVESPQSITPSRPINLTPILPSTVGVVLFSFFMYKV</sequence>
<organism evidence="2 3">
    <name type="scientific">Plasmodium vivax (strain Brazil I)</name>
    <dbReference type="NCBI Taxonomy" id="1033975"/>
    <lineage>
        <taxon>Eukaryota</taxon>
        <taxon>Sar</taxon>
        <taxon>Alveolata</taxon>
        <taxon>Apicomplexa</taxon>
        <taxon>Aconoidasida</taxon>
        <taxon>Haemosporida</taxon>
        <taxon>Plasmodiidae</taxon>
        <taxon>Plasmodium</taxon>
        <taxon>Plasmodium (Plasmodium)</taxon>
    </lineage>
</organism>
<dbReference type="EMBL" id="KQ234761">
    <property type="protein sequence ID" value="KMZ88624.1"/>
    <property type="molecule type" value="Genomic_DNA"/>
</dbReference>
<gene>
    <name evidence="2" type="ORF">PVBG_04832</name>
</gene>
<dbReference type="AlphaFoldDB" id="A0A0J9T0H4"/>
<dbReference type="OrthoDB" id="388807at2759"/>
<dbReference type="Proteomes" id="UP000053327">
    <property type="component" value="Unassembled WGS sequence"/>
</dbReference>
<evidence type="ECO:0008006" key="4">
    <source>
        <dbReference type="Google" id="ProtNLM"/>
    </source>
</evidence>
<keyword evidence="1" id="KW-1133">Transmembrane helix</keyword>
<proteinExistence type="predicted"/>
<keyword evidence="1" id="KW-0812">Transmembrane</keyword>
<evidence type="ECO:0000313" key="2">
    <source>
        <dbReference type="EMBL" id="KMZ88624.1"/>
    </source>
</evidence>
<keyword evidence="1" id="KW-0472">Membrane</keyword>
<evidence type="ECO:0000256" key="1">
    <source>
        <dbReference type="SAM" id="Phobius"/>
    </source>
</evidence>
<protein>
    <recommendedName>
        <fullName evidence="4">Variable surface protein Vir7-like protein</fullName>
    </recommendedName>
</protein>
<accession>A0A0J9T0H4</accession>